<keyword evidence="5" id="KW-1185">Reference proteome</keyword>
<feature type="transmembrane region" description="Helical" evidence="2">
    <location>
        <begin position="25"/>
        <end position="42"/>
    </location>
</feature>
<evidence type="ECO:0000256" key="1">
    <source>
        <dbReference type="PROSITE-ProRule" id="PRU00703"/>
    </source>
</evidence>
<dbReference type="RefSeq" id="WP_056128360.1">
    <property type="nucleotide sequence ID" value="NZ_WSES01000003.1"/>
</dbReference>
<keyword evidence="2" id="KW-1133">Transmembrane helix</keyword>
<dbReference type="EMBL" id="WSES01000003">
    <property type="protein sequence ID" value="MVW60239.1"/>
    <property type="molecule type" value="Genomic_DNA"/>
</dbReference>
<dbReference type="Pfam" id="PF00571">
    <property type="entry name" value="CBS"/>
    <property type="match status" value="2"/>
</dbReference>
<proteinExistence type="predicted"/>
<protein>
    <submittedName>
        <fullName evidence="4">CBS domain-containing protein</fullName>
    </submittedName>
</protein>
<feature type="transmembrane region" description="Helical" evidence="2">
    <location>
        <begin position="79"/>
        <end position="96"/>
    </location>
</feature>
<evidence type="ECO:0000256" key="2">
    <source>
        <dbReference type="SAM" id="Phobius"/>
    </source>
</evidence>
<dbReference type="AlphaFoldDB" id="A0A7X3FZI4"/>
<evidence type="ECO:0000259" key="3">
    <source>
        <dbReference type="PROSITE" id="PS51371"/>
    </source>
</evidence>
<keyword evidence="2" id="KW-0812">Transmembrane</keyword>
<dbReference type="InterPro" id="IPR007065">
    <property type="entry name" value="HPP"/>
</dbReference>
<feature type="domain" description="CBS" evidence="3">
    <location>
        <begin position="252"/>
        <end position="310"/>
    </location>
</feature>
<dbReference type="SMART" id="SM00116">
    <property type="entry name" value="CBS"/>
    <property type="match status" value="2"/>
</dbReference>
<dbReference type="CDD" id="cd04600">
    <property type="entry name" value="CBS_pair_HPP_assoc"/>
    <property type="match status" value="1"/>
</dbReference>
<keyword evidence="2" id="KW-0472">Membrane</keyword>
<reference evidence="4 5" key="1">
    <citation type="submission" date="2019-12" db="EMBL/GenBank/DDBJ databases">
        <authorList>
            <person name="Li C."/>
            <person name="Zhao J."/>
        </authorList>
    </citation>
    <scope>NUCLEOTIDE SEQUENCE [LARGE SCALE GENOMIC DNA]</scope>
    <source>
        <strain evidence="4 5">NEAU-DD11</strain>
    </source>
</reference>
<name>A0A7X3FZI4_9BURK</name>
<feature type="transmembrane region" description="Helical" evidence="2">
    <location>
        <begin position="140"/>
        <end position="167"/>
    </location>
</feature>
<feature type="transmembrane region" description="Helical" evidence="2">
    <location>
        <begin position="54"/>
        <end position="73"/>
    </location>
</feature>
<sequence>MLEHSLEWLRSFVPQPNTVPRGERMRAVAGALVGLFVTAILSDMLTRGSGIGPLALVAPMGASAVLLFCVPASPLAQPWSVIGGNTISALIGIICAKSVANPALAAPLAGACAIFVMFLLRCLHPPSGAVALTAVLGGPAIHAAGFGFAFLPVCLNSTLIVLAALVFNNLTGRRYPHNQKSALRTAQQAAHATGDPAPMARLGFTAEDLDAVLARYGQVLDVSRDDLEDILLQTEQRAYARRFGTVNCGAIMSKDVVTATPNMPLAEAWRLLRHHNLHALPVLDASHRVAGIIGQGDFLHHAGLDDYQTVGERLRGLFAHVLGVRPERAGTVGELMSTKVAVVSKDEPIATLVPLMSNGGLHHIPVVDERAVFLGIVSQSDLLAALFESRLAEAA</sequence>
<dbReference type="PANTHER" id="PTHR33741">
    <property type="entry name" value="TRANSMEMBRANE PROTEIN DDB_G0269096-RELATED"/>
    <property type="match status" value="1"/>
</dbReference>
<dbReference type="PANTHER" id="PTHR33741:SF5">
    <property type="entry name" value="TRANSMEMBRANE PROTEIN DDB_G0269096-RELATED"/>
    <property type="match status" value="1"/>
</dbReference>
<organism evidence="4 5">
    <name type="scientific">Massilia cellulosiltytica</name>
    <dbReference type="NCBI Taxonomy" id="2683234"/>
    <lineage>
        <taxon>Bacteria</taxon>
        <taxon>Pseudomonadati</taxon>
        <taxon>Pseudomonadota</taxon>
        <taxon>Betaproteobacteria</taxon>
        <taxon>Burkholderiales</taxon>
        <taxon>Oxalobacteraceae</taxon>
        <taxon>Telluria group</taxon>
        <taxon>Massilia</taxon>
    </lineage>
</organism>
<dbReference type="InterPro" id="IPR058581">
    <property type="entry name" value="TM_HPP"/>
</dbReference>
<evidence type="ECO:0000313" key="4">
    <source>
        <dbReference type="EMBL" id="MVW60239.1"/>
    </source>
</evidence>
<dbReference type="Proteomes" id="UP000443353">
    <property type="component" value="Unassembled WGS sequence"/>
</dbReference>
<comment type="caution">
    <text evidence="4">The sequence shown here is derived from an EMBL/GenBank/DDBJ whole genome shotgun (WGS) entry which is preliminary data.</text>
</comment>
<feature type="domain" description="CBS" evidence="3">
    <location>
        <begin position="336"/>
        <end position="393"/>
    </location>
</feature>
<dbReference type="PROSITE" id="PS51371">
    <property type="entry name" value="CBS"/>
    <property type="match status" value="2"/>
</dbReference>
<dbReference type="SUPFAM" id="SSF54631">
    <property type="entry name" value="CBS-domain pair"/>
    <property type="match status" value="1"/>
</dbReference>
<dbReference type="Gene3D" id="3.10.580.10">
    <property type="entry name" value="CBS-domain"/>
    <property type="match status" value="1"/>
</dbReference>
<dbReference type="InterPro" id="IPR000644">
    <property type="entry name" value="CBS_dom"/>
</dbReference>
<dbReference type="Pfam" id="PF04982">
    <property type="entry name" value="TM_HPP"/>
    <property type="match status" value="1"/>
</dbReference>
<feature type="transmembrane region" description="Helical" evidence="2">
    <location>
        <begin position="103"/>
        <end position="120"/>
    </location>
</feature>
<accession>A0A7X3FZI4</accession>
<gene>
    <name evidence="4" type="ORF">GPY61_09865</name>
</gene>
<evidence type="ECO:0000313" key="5">
    <source>
        <dbReference type="Proteomes" id="UP000443353"/>
    </source>
</evidence>
<keyword evidence="1" id="KW-0129">CBS domain</keyword>
<dbReference type="InterPro" id="IPR046342">
    <property type="entry name" value="CBS_dom_sf"/>
</dbReference>